<dbReference type="Gene3D" id="3.30.160.660">
    <property type="match status" value="1"/>
</dbReference>
<dbReference type="NCBIfam" id="TIGR00702">
    <property type="entry name" value="YcaO-type kinase domain"/>
    <property type="match status" value="1"/>
</dbReference>
<dbReference type="RefSeq" id="WP_259971080.1">
    <property type="nucleotide sequence ID" value="NZ_CP081070.1"/>
</dbReference>
<dbReference type="PANTHER" id="PTHR37809:SF1">
    <property type="entry name" value="RIBOSOMAL PROTEIN S12 METHYLTHIOTRANSFERASE ACCESSORY FACTOR YCAO"/>
    <property type="match status" value="1"/>
</dbReference>
<evidence type="ECO:0000313" key="3">
    <source>
        <dbReference type="EMBL" id="UWQ53450.1"/>
    </source>
</evidence>
<dbReference type="AlphaFoldDB" id="A0A9Q9LWB4"/>
<gene>
    <name evidence="3" type="ORF">K3721_15910</name>
</gene>
<evidence type="ECO:0000256" key="1">
    <source>
        <dbReference type="SAM" id="MobiDB-lite"/>
    </source>
</evidence>
<dbReference type="InterPro" id="IPR003776">
    <property type="entry name" value="YcaO-like_dom"/>
</dbReference>
<name>A0A9Q9LWB4_LEICA</name>
<proteinExistence type="predicted"/>
<protein>
    <submittedName>
        <fullName evidence="3">YcaO-like family protein</fullName>
    </submittedName>
</protein>
<dbReference type="PANTHER" id="PTHR37809">
    <property type="entry name" value="RIBOSOMAL PROTEIN S12 METHYLTHIOTRANSFERASE ACCESSORY FACTOR YCAO"/>
    <property type="match status" value="1"/>
</dbReference>
<dbReference type="KEGG" id="lcae:K3721_15910"/>
<sequence>MPKAQNKGYTLDTHRLCDPAQTLAAVRPHLAEMGITRIANLTGLDRVGLPTVMVTRPNSRSVAVALGKGLTLEAAQASGVMEAVETWHAERITRPLRVASYADLQQEARVADAERLPRVTGGSFDPHRPVLWVEGVDLVTNEAHWLPFEMVDTDYTARPCGGQGAFPRTTNGLASGNSLAEAACHAICELIERDAITLWHQATPGPRIDPSAIEVPRCREALERLEYAGLRAGIWNITSDIGVAAFHCMICADGTRPGHIGIGSGCHPDRNIALLRALTEAAQTRLTYISGARDDLDPEEFTPQASAERTQYVRSLLDQTKATARIEDCPDCSSTTFEEDLSRILSKLARAGMRQVLTVDLSRPGLGVAVVRAVIPGLEAPHDDPDFVPGPRALAAGESRP</sequence>
<dbReference type="Pfam" id="PF02624">
    <property type="entry name" value="YcaO"/>
    <property type="match status" value="1"/>
</dbReference>
<dbReference type="Gene3D" id="3.30.1330.230">
    <property type="match status" value="1"/>
</dbReference>
<organism evidence="3 4">
    <name type="scientific">Leisingera caerulea</name>
    <name type="common">Phaeobacter caeruleus</name>
    <dbReference type="NCBI Taxonomy" id="506591"/>
    <lineage>
        <taxon>Bacteria</taxon>
        <taxon>Pseudomonadati</taxon>
        <taxon>Pseudomonadota</taxon>
        <taxon>Alphaproteobacteria</taxon>
        <taxon>Rhodobacterales</taxon>
        <taxon>Roseobacteraceae</taxon>
        <taxon>Leisingera</taxon>
    </lineage>
</organism>
<dbReference type="Proteomes" id="UP001058713">
    <property type="component" value="Chromosome"/>
</dbReference>
<feature type="region of interest" description="Disordered" evidence="1">
    <location>
        <begin position="381"/>
        <end position="401"/>
    </location>
</feature>
<feature type="domain" description="YcaO" evidence="2">
    <location>
        <begin position="67"/>
        <end position="401"/>
    </location>
</feature>
<dbReference type="Gene3D" id="3.30.40.250">
    <property type="match status" value="1"/>
</dbReference>
<dbReference type="EMBL" id="CP081070">
    <property type="protein sequence ID" value="UWQ53450.1"/>
    <property type="molecule type" value="Genomic_DNA"/>
</dbReference>
<accession>A0A9Q9LWB4</accession>
<reference evidence="3" key="1">
    <citation type="submission" date="2021-08" db="EMBL/GenBank/DDBJ databases">
        <authorList>
            <person name="Nwanade C."/>
            <person name="Wang M."/>
            <person name="Masoudi A."/>
            <person name="Yu Z."/>
            <person name="Liu J."/>
        </authorList>
    </citation>
    <scope>NUCLEOTIDE SEQUENCE</scope>
    <source>
        <strain evidence="3">S122</strain>
    </source>
</reference>
<dbReference type="PROSITE" id="PS51664">
    <property type="entry name" value="YCAO"/>
    <property type="match status" value="1"/>
</dbReference>
<evidence type="ECO:0000259" key="2">
    <source>
        <dbReference type="PROSITE" id="PS51664"/>
    </source>
</evidence>
<evidence type="ECO:0000313" key="4">
    <source>
        <dbReference type="Proteomes" id="UP001058713"/>
    </source>
</evidence>